<keyword evidence="2" id="KW-0648">Protein biosynthesis</keyword>
<dbReference type="InterPro" id="IPR036821">
    <property type="entry name" value="Peptide_deformylase_sf"/>
</dbReference>
<keyword evidence="2" id="KW-0479">Metal-binding</keyword>
<feature type="binding site" evidence="2">
    <location>
        <position position="148"/>
    </location>
    <ligand>
        <name>Fe cation</name>
        <dbReference type="ChEBI" id="CHEBI:24875"/>
    </ligand>
</feature>
<dbReference type="InterPro" id="IPR023635">
    <property type="entry name" value="Peptide_deformylase"/>
</dbReference>
<dbReference type="OrthoDB" id="5292739at2"/>
<evidence type="ECO:0000256" key="2">
    <source>
        <dbReference type="HAMAP-Rule" id="MF_00163"/>
    </source>
</evidence>
<keyword evidence="2 3" id="KW-0378">Hydrolase</keyword>
<dbReference type="HAMAP" id="MF_00163">
    <property type="entry name" value="Pep_deformylase"/>
    <property type="match status" value="1"/>
</dbReference>
<protein>
    <recommendedName>
        <fullName evidence="2">Peptide deformylase</fullName>
        <shortName evidence="2">PDF</shortName>
        <ecNumber evidence="2">3.5.1.88</ecNumber>
    </recommendedName>
    <alternativeName>
        <fullName evidence="2">Polypeptide deformylase</fullName>
    </alternativeName>
</protein>
<evidence type="ECO:0000256" key="1">
    <source>
        <dbReference type="ARBA" id="ARBA00010759"/>
    </source>
</evidence>
<dbReference type="NCBIfam" id="NF001159">
    <property type="entry name" value="PRK00150.1-3"/>
    <property type="match status" value="1"/>
</dbReference>
<dbReference type="CDD" id="cd00487">
    <property type="entry name" value="Pep_deformylase"/>
    <property type="match status" value="1"/>
</dbReference>
<dbReference type="GO" id="GO:0046872">
    <property type="term" value="F:metal ion binding"/>
    <property type="evidence" value="ECO:0007669"/>
    <property type="project" value="UniProtKB-KW"/>
</dbReference>
<evidence type="ECO:0000313" key="3">
    <source>
        <dbReference type="EMBL" id="ATX79000.1"/>
    </source>
</evidence>
<feature type="binding site" evidence="2">
    <location>
        <position position="106"/>
    </location>
    <ligand>
        <name>Fe cation</name>
        <dbReference type="ChEBI" id="CHEBI:24875"/>
    </ligand>
</feature>
<dbReference type="PANTHER" id="PTHR10458">
    <property type="entry name" value="PEPTIDE DEFORMYLASE"/>
    <property type="match status" value="1"/>
</dbReference>
<dbReference type="EC" id="3.5.1.88" evidence="2"/>
<keyword evidence="2" id="KW-0408">Iron</keyword>
<keyword evidence="4" id="KW-1185">Reference proteome</keyword>
<sequence>MAVREILIHPDDRLREIAEPVEFPLTDEVKQVIRDMAETMYDAPGVGLAATQVGVALKIAVTDTVWRKEEVHHDSDEPGGRRELNVWINPEFTWKSDEMASWEEGCLSVPEVYGDVSRPAAVTLRWQDMDGTTHEKDFEGFEAVALQHEFDHLIGKLFIDYLSPLKRTMITKKMKKLYKQGN</sequence>
<dbReference type="RefSeq" id="WP_100276945.1">
    <property type="nucleotide sequence ID" value="NZ_CP018799.1"/>
</dbReference>
<dbReference type="PANTHER" id="PTHR10458:SF22">
    <property type="entry name" value="PEPTIDE DEFORMYLASE"/>
    <property type="match status" value="1"/>
</dbReference>
<feature type="binding site" evidence="2">
    <location>
        <position position="152"/>
    </location>
    <ligand>
        <name>Fe cation</name>
        <dbReference type="ChEBI" id="CHEBI:24875"/>
    </ligand>
</feature>
<comment type="similarity">
    <text evidence="1 2">Belongs to the polypeptide deformylase family.</text>
</comment>
<accession>A0A2K8KVY5</accession>
<dbReference type="Gene3D" id="3.90.45.10">
    <property type="entry name" value="Peptide deformylase"/>
    <property type="match status" value="1"/>
</dbReference>
<dbReference type="KEGG" id="maes:Ga0123461_0565"/>
<dbReference type="AlphaFoldDB" id="A0A2K8KVY5"/>
<dbReference type="EMBL" id="CP018799">
    <property type="protein sequence ID" value="ATX79000.1"/>
    <property type="molecule type" value="Genomic_DNA"/>
</dbReference>
<reference evidence="3 4" key="1">
    <citation type="submission" date="2016-12" db="EMBL/GenBank/DDBJ databases">
        <title>Isolation and genomic insights into novel planktonic Zetaproteobacteria from stratified waters of the Chesapeake Bay.</title>
        <authorList>
            <person name="McAllister S.M."/>
            <person name="Kato S."/>
            <person name="Chan C.S."/>
            <person name="Chiu B.K."/>
            <person name="Field E.K."/>
        </authorList>
    </citation>
    <scope>NUCLEOTIDE SEQUENCE [LARGE SCALE GENOMIC DNA]</scope>
    <source>
        <strain evidence="3 4">CP-5</strain>
    </source>
</reference>
<proteinExistence type="inferred from homology"/>
<organism evidence="3 4">
    <name type="scientific">Mariprofundus aestuarium</name>
    <dbReference type="NCBI Taxonomy" id="1921086"/>
    <lineage>
        <taxon>Bacteria</taxon>
        <taxon>Pseudomonadati</taxon>
        <taxon>Pseudomonadota</taxon>
        <taxon>Candidatius Mariprofundia</taxon>
        <taxon>Mariprofundales</taxon>
        <taxon>Mariprofundaceae</taxon>
        <taxon>Mariprofundus</taxon>
    </lineage>
</organism>
<dbReference type="SUPFAM" id="SSF56420">
    <property type="entry name" value="Peptide deformylase"/>
    <property type="match status" value="1"/>
</dbReference>
<evidence type="ECO:0000313" key="4">
    <source>
        <dbReference type="Proteomes" id="UP000231701"/>
    </source>
</evidence>
<name>A0A2K8KVY5_MARES</name>
<comment type="cofactor">
    <cofactor evidence="2">
        <name>Fe(2+)</name>
        <dbReference type="ChEBI" id="CHEBI:29033"/>
    </cofactor>
    <text evidence="2">Binds 1 Fe(2+) ion.</text>
</comment>
<dbReference type="GO" id="GO:0006412">
    <property type="term" value="P:translation"/>
    <property type="evidence" value="ECO:0007669"/>
    <property type="project" value="UniProtKB-UniRule"/>
</dbReference>
<dbReference type="GO" id="GO:0042586">
    <property type="term" value="F:peptide deformylase activity"/>
    <property type="evidence" value="ECO:0007669"/>
    <property type="project" value="UniProtKB-UniRule"/>
</dbReference>
<feature type="active site" evidence="2">
    <location>
        <position position="149"/>
    </location>
</feature>
<dbReference type="PIRSF" id="PIRSF004749">
    <property type="entry name" value="Pep_def"/>
    <property type="match status" value="1"/>
</dbReference>
<comment type="catalytic activity">
    <reaction evidence="2">
        <text>N-terminal N-formyl-L-methionyl-[peptide] + H2O = N-terminal L-methionyl-[peptide] + formate</text>
        <dbReference type="Rhea" id="RHEA:24420"/>
        <dbReference type="Rhea" id="RHEA-COMP:10639"/>
        <dbReference type="Rhea" id="RHEA-COMP:10640"/>
        <dbReference type="ChEBI" id="CHEBI:15377"/>
        <dbReference type="ChEBI" id="CHEBI:15740"/>
        <dbReference type="ChEBI" id="CHEBI:49298"/>
        <dbReference type="ChEBI" id="CHEBI:64731"/>
        <dbReference type="EC" id="3.5.1.88"/>
    </reaction>
</comment>
<dbReference type="Proteomes" id="UP000231701">
    <property type="component" value="Chromosome"/>
</dbReference>
<dbReference type="PRINTS" id="PR01576">
    <property type="entry name" value="PDEFORMYLASE"/>
</dbReference>
<comment type="function">
    <text evidence="2">Removes the formyl group from the N-terminal Met of newly synthesized proteins. Requires at least a dipeptide for an efficient rate of reaction. N-terminal L-methionine is a prerequisite for activity but the enzyme has broad specificity at other positions.</text>
</comment>
<dbReference type="NCBIfam" id="TIGR00079">
    <property type="entry name" value="pept_deformyl"/>
    <property type="match status" value="1"/>
</dbReference>
<gene>
    <name evidence="2" type="primary">def</name>
    <name evidence="3" type="ORF">Ga0123461_0565</name>
</gene>
<dbReference type="Pfam" id="PF01327">
    <property type="entry name" value="Pep_deformylase"/>
    <property type="match status" value="1"/>
</dbReference>